<dbReference type="InterPro" id="IPR058649">
    <property type="entry name" value="CzcB_C"/>
</dbReference>
<dbReference type="GO" id="GO:0060003">
    <property type="term" value="P:copper ion export"/>
    <property type="evidence" value="ECO:0007669"/>
    <property type="project" value="TreeGrafter"/>
</dbReference>
<dbReference type="EMBL" id="CP048877">
    <property type="protein sequence ID" value="QIJ70965.1"/>
    <property type="molecule type" value="Genomic_DNA"/>
</dbReference>
<dbReference type="Pfam" id="PF25975">
    <property type="entry name" value="CzcB_C"/>
    <property type="match status" value="1"/>
</dbReference>
<feature type="domain" description="CzcB-like C-terminal circularly permuted SH3-like" evidence="8">
    <location>
        <begin position="328"/>
        <end position="388"/>
    </location>
</feature>
<evidence type="ECO:0000259" key="7">
    <source>
        <dbReference type="Pfam" id="PF25954"/>
    </source>
</evidence>
<evidence type="ECO:0000259" key="4">
    <source>
        <dbReference type="Pfam" id="PF19335"/>
    </source>
</evidence>
<feature type="domain" description="CusB-like barrel-sandwich hybrid" evidence="6">
    <location>
        <begin position="122"/>
        <end position="240"/>
    </location>
</feature>
<evidence type="ECO:0000256" key="3">
    <source>
        <dbReference type="SAM" id="MobiDB-lite"/>
    </source>
</evidence>
<feature type="domain" description="CusB-like three alpha-helical bundle" evidence="5">
    <location>
        <begin position="157"/>
        <end position="205"/>
    </location>
</feature>
<dbReference type="PANTHER" id="PTHR30097">
    <property type="entry name" value="CATION EFFLUX SYSTEM PROTEIN CUSB"/>
    <property type="match status" value="1"/>
</dbReference>
<feature type="compositionally biased region" description="Polar residues" evidence="3">
    <location>
        <begin position="426"/>
        <end position="437"/>
    </location>
</feature>
<dbReference type="InterPro" id="IPR058791">
    <property type="entry name" value="3HB_CusB"/>
</dbReference>
<dbReference type="InterPro" id="IPR006143">
    <property type="entry name" value="RND_pump_MFP"/>
</dbReference>
<evidence type="ECO:0000256" key="1">
    <source>
        <dbReference type="ARBA" id="ARBA00009477"/>
    </source>
</evidence>
<keyword evidence="10" id="KW-1185">Reference proteome</keyword>
<dbReference type="SUPFAM" id="SSF111369">
    <property type="entry name" value="HlyD-like secretion proteins"/>
    <property type="match status" value="1"/>
</dbReference>
<dbReference type="InterPro" id="IPR051909">
    <property type="entry name" value="MFP_Cation_Efflux"/>
</dbReference>
<dbReference type="InterPro" id="IPR045800">
    <property type="entry name" value="HMBD"/>
</dbReference>
<evidence type="ECO:0000313" key="10">
    <source>
        <dbReference type="Proteomes" id="UP000502179"/>
    </source>
</evidence>
<dbReference type="Pfam" id="PF25869">
    <property type="entry name" value="3HB_CusB"/>
    <property type="match status" value="1"/>
</dbReference>
<dbReference type="GO" id="GO:0016020">
    <property type="term" value="C:membrane"/>
    <property type="evidence" value="ECO:0007669"/>
    <property type="project" value="InterPro"/>
</dbReference>
<feature type="domain" description="CusB-like beta-barrel" evidence="7">
    <location>
        <begin position="244"/>
        <end position="320"/>
    </location>
</feature>
<reference evidence="9 10" key="1">
    <citation type="submission" date="2020-02" db="EMBL/GenBank/DDBJ databases">
        <title>Genome analysis of Thermosulfuriphilus ammonigenes ST65T, an anaerobic thermophilic chemolithoautotrophic bacterium isolated from a deep-sea hydrothermal vent.</title>
        <authorList>
            <person name="Slobodkina G."/>
            <person name="Allioux M."/>
            <person name="Merkel A."/>
            <person name="Alain K."/>
            <person name="Jebbar M."/>
            <person name="Slobodkin A."/>
        </authorList>
    </citation>
    <scope>NUCLEOTIDE SEQUENCE [LARGE SCALE GENOMIC DNA]</scope>
    <source>
        <strain evidence="9 10">ST65</strain>
    </source>
</reference>
<dbReference type="KEGG" id="tav:G4V39_01160"/>
<evidence type="ECO:0000313" key="9">
    <source>
        <dbReference type="EMBL" id="QIJ70965.1"/>
    </source>
</evidence>
<comment type="similarity">
    <text evidence="1">Belongs to the membrane fusion protein (MFP) (TC 8.A.1) family.</text>
</comment>
<gene>
    <name evidence="9" type="ORF">G4V39_01160</name>
</gene>
<name>A0A6G7PTF5_9BACT</name>
<keyword evidence="2" id="KW-0813">Transport</keyword>
<dbReference type="GO" id="GO:0030288">
    <property type="term" value="C:outer membrane-bounded periplasmic space"/>
    <property type="evidence" value="ECO:0007669"/>
    <property type="project" value="TreeGrafter"/>
</dbReference>
<dbReference type="FunFam" id="2.40.30.170:FF:000010">
    <property type="entry name" value="Efflux RND transporter periplasmic adaptor subunit"/>
    <property type="match status" value="1"/>
</dbReference>
<dbReference type="InterPro" id="IPR058790">
    <property type="entry name" value="BSH_CusB"/>
</dbReference>
<dbReference type="GO" id="GO:0015679">
    <property type="term" value="P:plasma membrane copper ion transport"/>
    <property type="evidence" value="ECO:0007669"/>
    <property type="project" value="TreeGrafter"/>
</dbReference>
<dbReference type="RefSeq" id="WP_166031188.1">
    <property type="nucleotide sequence ID" value="NZ_CP048877.1"/>
</dbReference>
<evidence type="ECO:0000259" key="6">
    <source>
        <dbReference type="Pfam" id="PF25919"/>
    </source>
</evidence>
<dbReference type="Gene3D" id="2.40.50.100">
    <property type="match status" value="1"/>
</dbReference>
<dbReference type="Gene3D" id="2.40.420.20">
    <property type="match status" value="1"/>
</dbReference>
<dbReference type="Proteomes" id="UP000502179">
    <property type="component" value="Chromosome"/>
</dbReference>
<evidence type="ECO:0000256" key="2">
    <source>
        <dbReference type="ARBA" id="ARBA00022448"/>
    </source>
</evidence>
<feature type="compositionally biased region" description="Gly residues" evidence="3">
    <location>
        <begin position="401"/>
        <end position="412"/>
    </location>
</feature>
<feature type="domain" description="Heavy metal binding" evidence="4">
    <location>
        <begin position="46"/>
        <end position="71"/>
    </location>
</feature>
<dbReference type="Gene3D" id="2.40.30.170">
    <property type="match status" value="1"/>
</dbReference>
<organism evidence="9 10">
    <name type="scientific">Thermosulfuriphilus ammonigenes</name>
    <dbReference type="NCBI Taxonomy" id="1936021"/>
    <lineage>
        <taxon>Bacteria</taxon>
        <taxon>Pseudomonadati</taxon>
        <taxon>Thermodesulfobacteriota</taxon>
        <taxon>Thermodesulfobacteria</taxon>
        <taxon>Thermodesulfobacteriales</taxon>
        <taxon>Thermodesulfobacteriaceae</taxon>
        <taxon>Thermosulfuriphilus</taxon>
    </lineage>
</organism>
<evidence type="ECO:0000259" key="8">
    <source>
        <dbReference type="Pfam" id="PF25975"/>
    </source>
</evidence>
<feature type="domain" description="Heavy metal binding" evidence="4">
    <location>
        <begin position="460"/>
        <end position="487"/>
    </location>
</feature>
<dbReference type="Pfam" id="PF19335">
    <property type="entry name" value="HMBD"/>
    <property type="match status" value="2"/>
</dbReference>
<dbReference type="Pfam" id="PF25954">
    <property type="entry name" value="Beta-barrel_RND_2"/>
    <property type="match status" value="1"/>
</dbReference>
<feature type="compositionally biased region" description="Basic and acidic residues" evidence="3">
    <location>
        <begin position="440"/>
        <end position="450"/>
    </location>
</feature>
<dbReference type="AlphaFoldDB" id="A0A6G7PTF5"/>
<dbReference type="GO" id="GO:0022857">
    <property type="term" value="F:transmembrane transporter activity"/>
    <property type="evidence" value="ECO:0007669"/>
    <property type="project" value="InterPro"/>
</dbReference>
<accession>A0A6G7PTF5</accession>
<dbReference type="GO" id="GO:0046914">
    <property type="term" value="F:transition metal ion binding"/>
    <property type="evidence" value="ECO:0007669"/>
    <property type="project" value="TreeGrafter"/>
</dbReference>
<feature type="region of interest" description="Disordered" evidence="3">
    <location>
        <begin position="401"/>
        <end position="460"/>
    </location>
</feature>
<dbReference type="Gene3D" id="6.10.140.730">
    <property type="match status" value="1"/>
</dbReference>
<dbReference type="PANTHER" id="PTHR30097:SF15">
    <property type="entry name" value="CATION EFFLUX SYSTEM PROTEIN CUSB"/>
    <property type="match status" value="1"/>
</dbReference>
<proteinExistence type="inferred from homology"/>
<protein>
    <submittedName>
        <fullName evidence="9">Efflux RND transporter periplasmic adaptor subunit</fullName>
    </submittedName>
</protein>
<sequence>MLTGDVSRVLVPFLFVLIVVFSIGPAWAEKHTPKPPPRASEEEVLYTCGMHPQVIQKGPGRCPICGMELVPLRKKSQSGRTIIIDPAVVQNMGVRLARVSRGSLTHSIRTIGLIQAPEDRTVVVNLRFSGWVERLFADETGQFVKKGERLLEIYSPELLTAQEEYLLALKRSGPKGALARAAARRLRLLGVPEEHLRKIRRRGRALETVVIRAPISGFILEKKIFEGDYVPAGSDLFRLADLTQVWVRAEVYEQDVPWIRMNQMAVLKLSYHPGRVWVGRLSFIYPSLNEKTRTLGVRLTFKNQDLALLPGMFATVQIKAPVLDDVLIIPEEAVIPTGQRDVVFVAEGQGRFSLREIVTGLTGDGGLVEVREGLKEGELVVLSGQFLLDSESKLKEAAGKFMGGHQHGGSPGGPKDSQDQDKTSPNKHQTSSDSTGIHQGGKETGGKKTPPEAPSSAETYWTCPMHPEVVKFEPGECPICGMDLVEKKVGSEK</sequence>
<dbReference type="NCBIfam" id="TIGR01730">
    <property type="entry name" value="RND_mfp"/>
    <property type="match status" value="1"/>
</dbReference>
<dbReference type="InterPro" id="IPR058792">
    <property type="entry name" value="Beta-barrel_RND_2"/>
</dbReference>
<dbReference type="Pfam" id="PF25919">
    <property type="entry name" value="BSH_CusB"/>
    <property type="match status" value="1"/>
</dbReference>
<evidence type="ECO:0000259" key="5">
    <source>
        <dbReference type="Pfam" id="PF25869"/>
    </source>
</evidence>